<name>A0AAX4JEJ1_9MICR</name>
<feature type="region of interest" description="Disordered" evidence="1">
    <location>
        <begin position="63"/>
        <end position="83"/>
    </location>
</feature>
<dbReference type="RefSeq" id="XP_065330336.1">
    <property type="nucleotide sequence ID" value="XM_065474264.1"/>
</dbReference>
<keyword evidence="3" id="KW-1185">Reference proteome</keyword>
<dbReference type="GeneID" id="90542013"/>
<dbReference type="KEGG" id="vnx:VNE69_07257"/>
<proteinExistence type="predicted"/>
<evidence type="ECO:0000313" key="3">
    <source>
        <dbReference type="Proteomes" id="UP001334084"/>
    </source>
</evidence>
<evidence type="ECO:0000313" key="2">
    <source>
        <dbReference type="EMBL" id="WUR04191.1"/>
    </source>
</evidence>
<protein>
    <submittedName>
        <fullName evidence="2">Uncharacterized protein</fullName>
    </submittedName>
</protein>
<organism evidence="2 3">
    <name type="scientific">Vairimorpha necatrix</name>
    <dbReference type="NCBI Taxonomy" id="6039"/>
    <lineage>
        <taxon>Eukaryota</taxon>
        <taxon>Fungi</taxon>
        <taxon>Fungi incertae sedis</taxon>
        <taxon>Microsporidia</taxon>
        <taxon>Nosematidae</taxon>
        <taxon>Vairimorpha</taxon>
    </lineage>
</organism>
<gene>
    <name evidence="2" type="ORF">VNE69_07257</name>
</gene>
<accession>A0AAX4JEJ1</accession>
<dbReference type="AlphaFoldDB" id="A0AAX4JEJ1"/>
<sequence length="83" mass="9982">MSRKELEGCMKDIQKYIEDTRTPKERNNLLKRKIVHLGATVKKTTLNFKHIKMLKEHKKIKKENNQEKLRAAGVFKKHKKRRN</sequence>
<reference evidence="2" key="1">
    <citation type="journal article" date="2024" name="BMC Genomics">
        <title>Functional annotation of a divergent genome using sequence and structure-based similarity.</title>
        <authorList>
            <person name="Svedberg D."/>
            <person name="Winiger R.R."/>
            <person name="Berg A."/>
            <person name="Sharma H."/>
            <person name="Tellgren-Roth C."/>
            <person name="Debrunner-Vossbrinck B.A."/>
            <person name="Vossbrinck C.R."/>
            <person name="Barandun J."/>
        </authorList>
    </citation>
    <scope>NUCLEOTIDE SEQUENCE</scope>
    <source>
        <strain evidence="2">Illinois isolate</strain>
    </source>
</reference>
<dbReference type="Proteomes" id="UP001334084">
    <property type="component" value="Chromosome 7"/>
</dbReference>
<dbReference type="EMBL" id="CP142732">
    <property type="protein sequence ID" value="WUR04191.1"/>
    <property type="molecule type" value="Genomic_DNA"/>
</dbReference>
<evidence type="ECO:0000256" key="1">
    <source>
        <dbReference type="SAM" id="MobiDB-lite"/>
    </source>
</evidence>